<feature type="compositionally biased region" description="Acidic residues" evidence="2">
    <location>
        <begin position="68"/>
        <end position="82"/>
    </location>
</feature>
<evidence type="ECO:0000259" key="3">
    <source>
        <dbReference type="Pfam" id="PF08164"/>
    </source>
</evidence>
<dbReference type="Pfam" id="PF13339">
    <property type="entry name" value="AATF-Che1"/>
    <property type="match status" value="1"/>
</dbReference>
<dbReference type="AlphaFoldDB" id="A0A024WN21"/>
<evidence type="ECO:0000313" key="6">
    <source>
        <dbReference type="Proteomes" id="UP000030699"/>
    </source>
</evidence>
<comment type="similarity">
    <text evidence="1">Belongs to the AATF family.</text>
</comment>
<dbReference type="InterPro" id="IPR039223">
    <property type="entry name" value="AATF/Bfr2"/>
</dbReference>
<evidence type="ECO:0000313" key="5">
    <source>
        <dbReference type="EMBL" id="ETW48363.1"/>
    </source>
</evidence>
<dbReference type="Pfam" id="PF08164">
    <property type="entry name" value="TRAUB"/>
    <property type="match status" value="1"/>
</dbReference>
<dbReference type="EMBL" id="KI925578">
    <property type="protein sequence ID" value="ETW48363.1"/>
    <property type="molecule type" value="Genomic_DNA"/>
</dbReference>
<reference evidence="5 6" key="1">
    <citation type="submission" date="2013-02" db="EMBL/GenBank/DDBJ databases">
        <title>The Genome Annotation of Plasmodium falciparum MaliPS096_E11.</title>
        <authorList>
            <consortium name="The Broad Institute Genome Sequencing Platform"/>
            <consortium name="The Broad Institute Genome Sequencing Center for Infectious Disease"/>
            <person name="Neafsey D."/>
            <person name="Hoffman S."/>
            <person name="Volkman S."/>
            <person name="Rosenthal P."/>
            <person name="Walker B."/>
            <person name="Young S.K."/>
            <person name="Zeng Q."/>
            <person name="Gargeya S."/>
            <person name="Fitzgerald M."/>
            <person name="Haas B."/>
            <person name="Abouelleil A."/>
            <person name="Allen A.W."/>
            <person name="Alvarado L."/>
            <person name="Arachchi H.M."/>
            <person name="Berlin A.M."/>
            <person name="Chapman S.B."/>
            <person name="Gainer-Dewar J."/>
            <person name="Goldberg J."/>
            <person name="Griggs A."/>
            <person name="Gujja S."/>
            <person name="Hansen M."/>
            <person name="Howarth C."/>
            <person name="Imamovic A."/>
            <person name="Ireland A."/>
            <person name="Larimer J."/>
            <person name="McCowan C."/>
            <person name="Murphy C."/>
            <person name="Pearson M."/>
            <person name="Poon T.W."/>
            <person name="Priest M."/>
            <person name="Roberts A."/>
            <person name="Saif S."/>
            <person name="Shea T."/>
            <person name="Sisk P."/>
            <person name="Sykes S."/>
            <person name="Wortman J."/>
            <person name="Nusbaum C."/>
            <person name="Birren B."/>
        </authorList>
    </citation>
    <scope>NUCLEOTIDE SEQUENCE [LARGE SCALE GENOMIC DNA]</scope>
    <source>
        <strain evidence="5 6">MaliPS096_E11</strain>
    </source>
</reference>
<organism evidence="5 6">
    <name type="scientific">Plasmodium falciparum MaliPS096_E11</name>
    <dbReference type="NCBI Taxonomy" id="1036727"/>
    <lineage>
        <taxon>Eukaryota</taxon>
        <taxon>Sar</taxon>
        <taxon>Alveolata</taxon>
        <taxon>Apicomplexa</taxon>
        <taxon>Aconoidasida</taxon>
        <taxon>Haemosporida</taxon>
        <taxon>Plasmodiidae</taxon>
        <taxon>Plasmodium</taxon>
        <taxon>Plasmodium (Laverania)</taxon>
    </lineage>
</organism>
<evidence type="ECO:0000256" key="1">
    <source>
        <dbReference type="ARBA" id="ARBA00008966"/>
    </source>
</evidence>
<gene>
    <name evidence="5" type="ORF">PFMALIP_03572</name>
</gene>
<feature type="region of interest" description="Disordered" evidence="2">
    <location>
        <begin position="1"/>
        <end position="46"/>
    </location>
</feature>
<dbReference type="PANTHER" id="PTHR15565">
    <property type="entry name" value="AATF PROTEIN APOPTOSIS ANTAGONIZING TRANSCRIPTION FACTOR"/>
    <property type="match status" value="1"/>
</dbReference>
<dbReference type="GO" id="GO:0005730">
    <property type="term" value="C:nucleolus"/>
    <property type="evidence" value="ECO:0007669"/>
    <property type="project" value="TreeGrafter"/>
</dbReference>
<feature type="region of interest" description="Disordered" evidence="2">
    <location>
        <begin position="62"/>
        <end position="82"/>
    </location>
</feature>
<accession>A0A024WN21</accession>
<dbReference type="InterPro" id="IPR012617">
    <property type="entry name" value="AATF_C"/>
</dbReference>
<reference evidence="5 6" key="2">
    <citation type="submission" date="2013-02" db="EMBL/GenBank/DDBJ databases">
        <title>The Genome Sequence of Plasmodium falciparum MaliPS096_E11.</title>
        <authorList>
            <consortium name="The Broad Institute Genome Sequencing Platform"/>
            <consortium name="The Broad Institute Genome Sequencing Center for Infectious Disease"/>
            <person name="Neafsey D."/>
            <person name="Cheeseman I."/>
            <person name="Volkman S."/>
            <person name="Adams J."/>
            <person name="Walker B."/>
            <person name="Young S.K."/>
            <person name="Zeng Q."/>
            <person name="Gargeya S."/>
            <person name="Fitzgerald M."/>
            <person name="Haas B."/>
            <person name="Abouelleil A."/>
            <person name="Alvarado L."/>
            <person name="Arachchi H.M."/>
            <person name="Berlin A.M."/>
            <person name="Chapman S.B."/>
            <person name="Dewar J."/>
            <person name="Goldberg J."/>
            <person name="Griggs A."/>
            <person name="Gujja S."/>
            <person name="Hansen M."/>
            <person name="Howarth C."/>
            <person name="Imamovic A."/>
            <person name="Larimer J."/>
            <person name="McCowan C."/>
            <person name="Murphy C."/>
            <person name="Neiman D."/>
            <person name="Pearson M."/>
            <person name="Priest M."/>
            <person name="Roberts A."/>
            <person name="Saif S."/>
            <person name="Shea T."/>
            <person name="Sisk P."/>
            <person name="Sykes S."/>
            <person name="Wortman J."/>
            <person name="Nusbaum C."/>
            <person name="Birren B."/>
        </authorList>
    </citation>
    <scope>NUCLEOTIDE SEQUENCE [LARGE SCALE GENOMIC DNA]</scope>
    <source>
        <strain evidence="5 6">MaliPS096_E11</strain>
    </source>
</reference>
<evidence type="ECO:0000256" key="2">
    <source>
        <dbReference type="SAM" id="MobiDB-lite"/>
    </source>
</evidence>
<dbReference type="OrthoDB" id="372499at2759"/>
<name>A0A024WN21_PLAFA</name>
<protein>
    <recommendedName>
        <fullName evidence="7">AATF leucine zipper-containing domain-containing protein</fullName>
    </recommendedName>
</protein>
<dbReference type="InterPro" id="IPR025160">
    <property type="entry name" value="AATF"/>
</dbReference>
<evidence type="ECO:0008006" key="7">
    <source>
        <dbReference type="Google" id="ProtNLM"/>
    </source>
</evidence>
<feature type="domain" description="Apoptosis-antagonizing transcription factor C-terminal" evidence="3">
    <location>
        <begin position="327"/>
        <end position="395"/>
    </location>
</feature>
<feature type="compositionally biased region" description="Basic residues" evidence="2">
    <location>
        <begin position="12"/>
        <end position="40"/>
    </location>
</feature>
<evidence type="ECO:0000259" key="4">
    <source>
        <dbReference type="Pfam" id="PF13339"/>
    </source>
</evidence>
<proteinExistence type="inferred from homology"/>
<feature type="domain" description="AATF leucine zipper-containing" evidence="4">
    <location>
        <begin position="97"/>
        <end position="198"/>
    </location>
</feature>
<dbReference type="PANTHER" id="PTHR15565:SF0">
    <property type="entry name" value="PROTEIN AATF"/>
    <property type="match status" value="1"/>
</dbReference>
<dbReference type="Proteomes" id="UP000030699">
    <property type="component" value="Unassembled WGS sequence"/>
</dbReference>
<sequence length="414" mass="49355">MESDEKNVRSVTKIKKSKVRKLNIKKDKTQKKKGLSKKKKKNDEKTKLDELYKLEIKNYKNGKKYNNDDDDDDDNNNISDDSDLLNNDYDDIKEISKQVNEQIKLYKHLLRIRILTQKVLTLSNQLPLLSFVTFNNNITHKDHVQNNDNDSNLSILNNIHQNEEQVKEQITNVLIILHTFLKKYFIKRNIHINENKINDIDIICDEDDKEFFQNRRKLYFEHSTQSEQKLFSLIDTWFTYSKNMCLNFFDIIHKITKLSSIKSIKTYEQPISSQINQVMFELPSIIEKSYPQNISYDIIGKDLYDYLCNDKHFNLNKHIYDDEAYYKKFLLNAIQNLKDNQEDSELLKSQRQIYKIKKKYNKKENKGKVLSNEPIPKLVNFMLPEPRDTKNDSAYEYMDNPDFINVLLSSLFQE</sequence>